<dbReference type="HOGENOM" id="CLU_707375_0_0_7"/>
<evidence type="ECO:0000313" key="8">
    <source>
        <dbReference type="EMBL" id="AEB08079.1"/>
    </source>
</evidence>
<evidence type="ECO:0000256" key="1">
    <source>
        <dbReference type="ARBA" id="ARBA00022670"/>
    </source>
</evidence>
<reference evidence="8 9" key="1">
    <citation type="journal article" date="2011" name="Stand. Genomic Sci.">
        <title>Complete genome sequence of the acetate-degrading sulfate reducer Desulfobacca acetoxidans type strain (ASRB2).</title>
        <authorList>
            <person name="Goker M."/>
            <person name="Teshima H."/>
            <person name="Lapidus A."/>
            <person name="Nolan M."/>
            <person name="Lucas S."/>
            <person name="Hammon N."/>
            <person name="Deshpande S."/>
            <person name="Cheng J.F."/>
            <person name="Tapia R."/>
            <person name="Han C."/>
            <person name="Goodwin L."/>
            <person name="Pitluck S."/>
            <person name="Huntemann M."/>
            <person name="Liolios K."/>
            <person name="Ivanova N."/>
            <person name="Pagani I."/>
            <person name="Mavromatis K."/>
            <person name="Ovchinikova G."/>
            <person name="Pati A."/>
            <person name="Chen A."/>
            <person name="Palaniappan K."/>
            <person name="Land M."/>
            <person name="Hauser L."/>
            <person name="Brambilla E.M."/>
            <person name="Rohde M."/>
            <person name="Spring S."/>
            <person name="Detter J.C."/>
            <person name="Woyke T."/>
            <person name="Bristow J."/>
            <person name="Eisen J.A."/>
            <person name="Markowitz V."/>
            <person name="Hugenholtz P."/>
            <person name="Kyrpides N.C."/>
            <person name="Klenk H.P."/>
        </authorList>
    </citation>
    <scope>NUCLEOTIDE SEQUENCE [LARGE SCALE GENOMIC DNA]</scope>
    <source>
        <strain evidence="9">ATCC 700848 / DSM 11109 / ASRB2</strain>
    </source>
</reference>
<dbReference type="CDD" id="cd07324">
    <property type="entry name" value="M48C_Oma1-like"/>
    <property type="match status" value="1"/>
</dbReference>
<proteinExistence type="inferred from homology"/>
<dbReference type="AlphaFoldDB" id="F2NC02"/>
<keyword evidence="4 6" id="KW-0862">Zinc</keyword>
<dbReference type="PANTHER" id="PTHR22726:SF1">
    <property type="entry name" value="METALLOENDOPEPTIDASE OMA1, MITOCHONDRIAL"/>
    <property type="match status" value="1"/>
</dbReference>
<dbReference type="GO" id="GO:0004222">
    <property type="term" value="F:metalloendopeptidase activity"/>
    <property type="evidence" value="ECO:0007669"/>
    <property type="project" value="InterPro"/>
</dbReference>
<name>F2NC02_DESAR</name>
<dbReference type="PANTHER" id="PTHR22726">
    <property type="entry name" value="METALLOENDOPEPTIDASE OMA1"/>
    <property type="match status" value="1"/>
</dbReference>
<feature type="domain" description="Peptidase M48" evidence="7">
    <location>
        <begin position="201"/>
        <end position="375"/>
    </location>
</feature>
<evidence type="ECO:0000256" key="4">
    <source>
        <dbReference type="ARBA" id="ARBA00022833"/>
    </source>
</evidence>
<dbReference type="KEGG" id="dao:Desac_0183"/>
<keyword evidence="3 6" id="KW-0378">Hydrolase</keyword>
<accession>F2NC02</accession>
<evidence type="ECO:0000259" key="7">
    <source>
        <dbReference type="Pfam" id="PF01435"/>
    </source>
</evidence>
<dbReference type="Proteomes" id="UP000000483">
    <property type="component" value="Chromosome"/>
</dbReference>
<sequence length="390" mass="44066">MTTCLCLMGCAEVTRPIPTAPEVEAVQLVALTRHPNSTYSEERAMRVFLRLLPTLPQIHGRTYPFLGFNWWLTEADHPVVDNVWYPSPAHDRPLRRDVATLDDPHDSRPPPPDAGAALKQGDIILAVNGMPIPTWVKQWDRLCRFLRDQFRYTLSGEVLVDLVLMARYGRQEAEGIYRGGPVTLLLDRQGVRKQVTLYPVHLPAEYGFLIVAGRSGSEVNAFAAPGRIMITRRFLNLCRTDDELAIVLGHELAHHALGHLARQQGQYAAVGFVGDVLGFFLRLVPWPVKTPYRPVDEDIRRVVQGAAFSVYNRQDEREADAYGLWYAFQAGYDVEQGILIWERVSAAAQRNVFENTYFLDSHPAAPERLARLKKIALLFKEGKAAEVFLQ</sequence>
<dbReference type="OrthoDB" id="9810445at2"/>
<gene>
    <name evidence="8" type="ordered locus">Desac_0183</name>
</gene>
<dbReference type="GO" id="GO:0051603">
    <property type="term" value="P:proteolysis involved in protein catabolic process"/>
    <property type="evidence" value="ECO:0007669"/>
    <property type="project" value="TreeGrafter"/>
</dbReference>
<evidence type="ECO:0000256" key="2">
    <source>
        <dbReference type="ARBA" id="ARBA00022723"/>
    </source>
</evidence>
<dbReference type="Gene3D" id="3.30.2010.10">
    <property type="entry name" value="Metalloproteases ('zincins'), catalytic domain"/>
    <property type="match status" value="1"/>
</dbReference>
<evidence type="ECO:0000256" key="3">
    <source>
        <dbReference type="ARBA" id="ARBA00022801"/>
    </source>
</evidence>
<dbReference type="EMBL" id="CP002629">
    <property type="protein sequence ID" value="AEB08079.1"/>
    <property type="molecule type" value="Genomic_DNA"/>
</dbReference>
<keyword evidence="1 6" id="KW-0645">Protease</keyword>
<comment type="similarity">
    <text evidence="6">Belongs to the peptidase M48 family.</text>
</comment>
<dbReference type="InterPro" id="IPR001915">
    <property type="entry name" value="Peptidase_M48"/>
</dbReference>
<evidence type="ECO:0000256" key="6">
    <source>
        <dbReference type="RuleBase" id="RU003983"/>
    </source>
</evidence>
<evidence type="ECO:0000313" key="9">
    <source>
        <dbReference type="Proteomes" id="UP000000483"/>
    </source>
</evidence>
<reference evidence="9" key="2">
    <citation type="submission" date="2011-03" db="EMBL/GenBank/DDBJ databases">
        <title>The complete genome of Desulfobacca acetoxidans DSM 11109.</title>
        <authorList>
            <consortium name="US DOE Joint Genome Institute (JGI-PGF)"/>
            <person name="Lucas S."/>
            <person name="Copeland A."/>
            <person name="Lapidus A."/>
            <person name="Bruce D."/>
            <person name="Goodwin L."/>
            <person name="Pitluck S."/>
            <person name="Peters L."/>
            <person name="Kyrpides N."/>
            <person name="Mavromatis K."/>
            <person name="Ivanova N."/>
            <person name="Ovchinnikova G."/>
            <person name="Teshima H."/>
            <person name="Detter J.C."/>
            <person name="Han C."/>
            <person name="Land M."/>
            <person name="Hauser L."/>
            <person name="Markowitz V."/>
            <person name="Cheng J.-F."/>
            <person name="Hugenholtz P."/>
            <person name="Woyke T."/>
            <person name="Wu D."/>
            <person name="Spring S."/>
            <person name="Schueler E."/>
            <person name="Brambilla E."/>
            <person name="Klenk H.-P."/>
            <person name="Eisen J.A."/>
        </authorList>
    </citation>
    <scope>NUCLEOTIDE SEQUENCE [LARGE SCALE GENOMIC DNA]</scope>
    <source>
        <strain evidence="9">ATCC 700848 / DSM 11109 / ASRB2</strain>
    </source>
</reference>
<dbReference type="GO" id="GO:0016020">
    <property type="term" value="C:membrane"/>
    <property type="evidence" value="ECO:0007669"/>
    <property type="project" value="TreeGrafter"/>
</dbReference>
<keyword evidence="9" id="KW-1185">Reference proteome</keyword>
<dbReference type="GO" id="GO:0046872">
    <property type="term" value="F:metal ion binding"/>
    <property type="evidence" value="ECO:0007669"/>
    <property type="project" value="UniProtKB-KW"/>
</dbReference>
<dbReference type="eggNOG" id="COG0501">
    <property type="taxonomic scope" value="Bacteria"/>
</dbReference>
<comment type="cofactor">
    <cofactor evidence="6">
        <name>Zn(2+)</name>
        <dbReference type="ChEBI" id="CHEBI:29105"/>
    </cofactor>
    <text evidence="6">Binds 1 zinc ion per subunit.</text>
</comment>
<dbReference type="Pfam" id="PF01435">
    <property type="entry name" value="Peptidase_M48"/>
    <property type="match status" value="1"/>
</dbReference>
<dbReference type="InterPro" id="IPR051156">
    <property type="entry name" value="Mito/Outer_Membr_Metalloprot"/>
</dbReference>
<dbReference type="STRING" id="880072.Desac_0183"/>
<evidence type="ECO:0000256" key="5">
    <source>
        <dbReference type="ARBA" id="ARBA00023049"/>
    </source>
</evidence>
<organism evidence="8 9">
    <name type="scientific">Desulfobacca acetoxidans (strain ATCC 700848 / DSM 11109 / ASRB2)</name>
    <dbReference type="NCBI Taxonomy" id="880072"/>
    <lineage>
        <taxon>Bacteria</taxon>
        <taxon>Pseudomonadati</taxon>
        <taxon>Thermodesulfobacteriota</taxon>
        <taxon>Desulfobaccia</taxon>
        <taxon>Desulfobaccales</taxon>
        <taxon>Desulfobaccaceae</taxon>
        <taxon>Desulfobacca</taxon>
    </lineage>
</organism>
<keyword evidence="2" id="KW-0479">Metal-binding</keyword>
<keyword evidence="5 6" id="KW-0482">Metalloprotease</keyword>
<protein>
    <submittedName>
        <fullName evidence="8">Peptidase M48 Ste24p</fullName>
    </submittedName>
</protein>